<sequence length="59" mass="6845">MTMSKTDIEYKTEKVYDSVAGIGSMHLRGYDINQVNHELQGIIDFTRQIIERNKADEKL</sequence>
<gene>
    <name evidence="1" type="ORF">WOSG25_250080</name>
</gene>
<name>A0A069CXE2_WEIOS</name>
<organism evidence="1 2">
    <name type="scientific">Weissella oryzae (strain DSM 25784 / JCM 18191 / LMG 30913 / SG25)</name>
    <dbReference type="NCBI Taxonomy" id="1329250"/>
    <lineage>
        <taxon>Bacteria</taxon>
        <taxon>Bacillati</taxon>
        <taxon>Bacillota</taxon>
        <taxon>Bacilli</taxon>
        <taxon>Lactobacillales</taxon>
        <taxon>Lactobacillaceae</taxon>
        <taxon>Weissella</taxon>
    </lineage>
</organism>
<proteinExistence type="predicted"/>
<accession>A0A069CXE2</accession>
<dbReference type="EMBL" id="DF820508">
    <property type="protein sequence ID" value="GAK32037.1"/>
    <property type="molecule type" value="Genomic_DNA"/>
</dbReference>
<reference evidence="2" key="1">
    <citation type="journal article" date="2014" name="Genome Announc.">
        <title>Draft genome sequence of Weissella oryzae SG25T, isolated from fermented rice grains.</title>
        <authorList>
            <person name="Tanizawa Y."/>
            <person name="Fujisawa T."/>
            <person name="Mochizuki T."/>
            <person name="Kaminuma E."/>
            <person name="Suzuki Y."/>
            <person name="Nakamura Y."/>
            <person name="Tohno M."/>
        </authorList>
    </citation>
    <scope>NUCLEOTIDE SEQUENCE [LARGE SCALE GENOMIC DNA]</scope>
    <source>
        <strain evidence="2">DSM 25784 / JCM 18191 / LMG 30913 / SG25</strain>
    </source>
</reference>
<keyword evidence="2" id="KW-1185">Reference proteome</keyword>
<dbReference type="AlphaFoldDB" id="A0A069CXE2"/>
<evidence type="ECO:0000313" key="2">
    <source>
        <dbReference type="Proteomes" id="UP000030643"/>
    </source>
</evidence>
<dbReference type="Proteomes" id="UP000030643">
    <property type="component" value="Unassembled WGS sequence"/>
</dbReference>
<protein>
    <submittedName>
        <fullName evidence="1">Uncharacterized protein</fullName>
    </submittedName>
</protein>
<evidence type="ECO:0000313" key="1">
    <source>
        <dbReference type="EMBL" id="GAK32037.1"/>
    </source>
</evidence>